<organism evidence="7 8">
    <name type="scientific">Curvularia kusanoi</name>
    <name type="common">Cochliobolus kusanoi</name>
    <dbReference type="NCBI Taxonomy" id="90978"/>
    <lineage>
        <taxon>Eukaryota</taxon>
        <taxon>Fungi</taxon>
        <taxon>Dikarya</taxon>
        <taxon>Ascomycota</taxon>
        <taxon>Pezizomycotina</taxon>
        <taxon>Dothideomycetes</taxon>
        <taxon>Pleosporomycetidae</taxon>
        <taxon>Pleosporales</taxon>
        <taxon>Pleosporineae</taxon>
        <taxon>Pleosporaceae</taxon>
        <taxon>Curvularia</taxon>
    </lineage>
</organism>
<dbReference type="GO" id="GO:0005975">
    <property type="term" value="P:carbohydrate metabolic process"/>
    <property type="evidence" value="ECO:0007669"/>
    <property type="project" value="InterPro"/>
</dbReference>
<feature type="site" description="Important for catalytic activity, responsible for pKa modulation of the active site Glu and correct orientation of both the proton donor and substrate" evidence="6">
    <location>
        <position position="58"/>
    </location>
</feature>
<dbReference type="GO" id="GO:0004553">
    <property type="term" value="F:hydrolase activity, hydrolyzing O-glycosyl compounds"/>
    <property type="evidence" value="ECO:0007669"/>
    <property type="project" value="InterPro"/>
</dbReference>
<dbReference type="AlphaFoldDB" id="A0A9P4TAX7"/>
<dbReference type="PANTHER" id="PTHR43301:SF3">
    <property type="entry name" value="ARABINAN ENDO-1,5-ALPHA-L-ARABINOSIDASE A-RELATED"/>
    <property type="match status" value="1"/>
</dbReference>
<dbReference type="InterPro" id="IPR006710">
    <property type="entry name" value="Glyco_hydro_43"/>
</dbReference>
<accession>A0A9P4TAX7</accession>
<evidence type="ECO:0000313" key="7">
    <source>
        <dbReference type="EMBL" id="KAF2998923.1"/>
    </source>
</evidence>
<dbReference type="EMBL" id="SWKU01000018">
    <property type="protein sequence ID" value="KAF2998923.1"/>
    <property type="molecule type" value="Genomic_DNA"/>
</dbReference>
<evidence type="ECO:0000256" key="6">
    <source>
        <dbReference type="PIRSR" id="PIRSR606710-2"/>
    </source>
</evidence>
<gene>
    <name evidence="7" type="ORF">E8E13_006144</name>
</gene>
<keyword evidence="8" id="KW-1185">Reference proteome</keyword>
<dbReference type="Gene3D" id="2.115.10.20">
    <property type="entry name" value="Glycosyl hydrolase domain, family 43"/>
    <property type="match status" value="1"/>
</dbReference>
<dbReference type="OrthoDB" id="195678at2759"/>
<dbReference type="Proteomes" id="UP000801428">
    <property type="component" value="Unassembled WGS sequence"/>
</dbReference>
<evidence type="ECO:0000256" key="4">
    <source>
        <dbReference type="ARBA" id="ARBA00023295"/>
    </source>
</evidence>
<evidence type="ECO:0000256" key="3">
    <source>
        <dbReference type="ARBA" id="ARBA00022801"/>
    </source>
</evidence>
<evidence type="ECO:0000256" key="5">
    <source>
        <dbReference type="ARBA" id="ARBA00042202"/>
    </source>
</evidence>
<evidence type="ECO:0000313" key="8">
    <source>
        <dbReference type="Proteomes" id="UP000801428"/>
    </source>
</evidence>
<name>A0A9P4TAX7_CURKU</name>
<dbReference type="Pfam" id="PF04616">
    <property type="entry name" value="Glyco_hydro_43"/>
    <property type="match status" value="1"/>
</dbReference>
<comment type="caution">
    <text evidence="7">The sequence shown here is derived from an EMBL/GenBank/DDBJ whole genome shotgun (WGS) entry which is preliminary data.</text>
</comment>
<proteinExistence type="inferred from homology"/>
<comment type="pathway">
    <text evidence="1">Glycan metabolism; L-arabinan degradation.</text>
</comment>
<protein>
    <recommendedName>
        <fullName evidence="5">Endo-1,5-alpha-L-arabinanase A</fullName>
    </recommendedName>
</protein>
<comment type="similarity">
    <text evidence="2">Belongs to the glycosyl hydrolase 43 family.</text>
</comment>
<dbReference type="SUPFAM" id="SSF75005">
    <property type="entry name" value="Arabinanase/levansucrase/invertase"/>
    <property type="match status" value="1"/>
</dbReference>
<evidence type="ECO:0000256" key="1">
    <source>
        <dbReference type="ARBA" id="ARBA00004834"/>
    </source>
</evidence>
<dbReference type="PANTHER" id="PTHR43301">
    <property type="entry name" value="ARABINAN ENDO-1,5-ALPHA-L-ARABINOSIDASE"/>
    <property type="match status" value="1"/>
</dbReference>
<sequence length="247" mass="27015">MAPSISKFDDVYYAHYSVSTFGSQNSQIGLATATNLSGPWKDLGSLNLPQNAAYNLIDPFVFQNSSNEPVYFTFGSYWSGIQQFPIASPQDLQTVDGSITDAESIHPIVTNSTANAAVVEGAITYKHDDRYYLFFSVGACCNIPPNLAPPGDEYRVAVCRADAVTGPYTDREGKNCKTDNGGTTVLASHGDVYAPGGQGVMKLSGEDREVLYYHYVRPSVGYNADQFFFGWNYLNWTMDGWPVISGQ</sequence>
<dbReference type="InterPro" id="IPR050727">
    <property type="entry name" value="GH43_arabinanases"/>
</dbReference>
<keyword evidence="3" id="KW-0378">Hydrolase</keyword>
<dbReference type="InterPro" id="IPR023296">
    <property type="entry name" value="Glyco_hydro_beta-prop_sf"/>
</dbReference>
<evidence type="ECO:0000256" key="2">
    <source>
        <dbReference type="ARBA" id="ARBA00009865"/>
    </source>
</evidence>
<keyword evidence="4" id="KW-0326">Glycosidase</keyword>
<reference evidence="7" key="1">
    <citation type="submission" date="2019-04" db="EMBL/GenBank/DDBJ databases">
        <title>Sequencing of skin fungus with MAO and IRED activity.</title>
        <authorList>
            <person name="Marsaioli A.J."/>
            <person name="Bonatto J.M.C."/>
            <person name="Reis Junior O."/>
        </authorList>
    </citation>
    <scope>NUCLEOTIDE SEQUENCE</scope>
    <source>
        <strain evidence="7">30M1</strain>
    </source>
</reference>